<comment type="caution">
    <text evidence="5">The sequence shown here is derived from an EMBL/GenBank/DDBJ whole genome shotgun (WGS) entry which is preliminary data.</text>
</comment>
<dbReference type="PATRIC" id="fig|797516.3.peg.1903"/>
<dbReference type="InterPro" id="IPR009057">
    <property type="entry name" value="Homeodomain-like_sf"/>
</dbReference>
<gene>
    <name evidence="5" type="ORF">HMPREF9104_02127</name>
</gene>
<dbReference type="InterPro" id="IPR014710">
    <property type="entry name" value="RmlC-like_jellyroll"/>
</dbReference>
<dbReference type="SUPFAM" id="SSF51215">
    <property type="entry name" value="Regulatory protein AraC"/>
    <property type="match status" value="1"/>
</dbReference>
<feature type="domain" description="HTH araC/xylS-type" evidence="4">
    <location>
        <begin position="162"/>
        <end position="259"/>
    </location>
</feature>
<dbReference type="Pfam" id="PF12833">
    <property type="entry name" value="HTH_18"/>
    <property type="match status" value="1"/>
</dbReference>
<dbReference type="Pfam" id="PF02311">
    <property type="entry name" value="AraC_binding"/>
    <property type="match status" value="1"/>
</dbReference>
<organism evidence="5 6">
    <name type="scientific">Lentilactobacillus kisonensis F0435</name>
    <dbReference type="NCBI Taxonomy" id="797516"/>
    <lineage>
        <taxon>Bacteria</taxon>
        <taxon>Bacillati</taxon>
        <taxon>Bacillota</taxon>
        <taxon>Bacilli</taxon>
        <taxon>Lactobacillales</taxon>
        <taxon>Lactobacillaceae</taxon>
        <taxon>Lentilactobacillus</taxon>
    </lineage>
</organism>
<proteinExistence type="predicted"/>
<evidence type="ECO:0000313" key="6">
    <source>
        <dbReference type="Proteomes" id="UP000005025"/>
    </source>
</evidence>
<dbReference type="SUPFAM" id="SSF46689">
    <property type="entry name" value="Homeodomain-like"/>
    <property type="match status" value="1"/>
</dbReference>
<dbReference type="PROSITE" id="PS00041">
    <property type="entry name" value="HTH_ARAC_FAMILY_1"/>
    <property type="match status" value="1"/>
</dbReference>
<dbReference type="InterPro" id="IPR018060">
    <property type="entry name" value="HTH_AraC"/>
</dbReference>
<dbReference type="PROSITE" id="PS01124">
    <property type="entry name" value="HTH_ARAC_FAMILY_2"/>
    <property type="match status" value="1"/>
</dbReference>
<evidence type="ECO:0000313" key="5">
    <source>
        <dbReference type="EMBL" id="EHO50276.1"/>
    </source>
</evidence>
<dbReference type="InterPro" id="IPR003313">
    <property type="entry name" value="AraC-bd"/>
</dbReference>
<dbReference type="GO" id="GO:0043565">
    <property type="term" value="F:sequence-specific DNA binding"/>
    <property type="evidence" value="ECO:0007669"/>
    <property type="project" value="InterPro"/>
</dbReference>
<dbReference type="PANTHER" id="PTHR43280:SF34">
    <property type="entry name" value="ARAC-FAMILY TRANSCRIPTIONAL REGULATOR"/>
    <property type="match status" value="1"/>
</dbReference>
<dbReference type="PANTHER" id="PTHR43280">
    <property type="entry name" value="ARAC-FAMILY TRANSCRIPTIONAL REGULATOR"/>
    <property type="match status" value="1"/>
</dbReference>
<dbReference type="Gene3D" id="2.60.120.10">
    <property type="entry name" value="Jelly Rolls"/>
    <property type="match status" value="1"/>
</dbReference>
<dbReference type="GO" id="GO:0003700">
    <property type="term" value="F:DNA-binding transcription factor activity"/>
    <property type="evidence" value="ECO:0007669"/>
    <property type="project" value="InterPro"/>
</dbReference>
<keyword evidence="3" id="KW-0804">Transcription</keyword>
<evidence type="ECO:0000259" key="4">
    <source>
        <dbReference type="PROSITE" id="PS01124"/>
    </source>
</evidence>
<dbReference type="InterPro" id="IPR018062">
    <property type="entry name" value="HTH_AraC-typ_CS"/>
</dbReference>
<dbReference type="RefSeq" id="WP_008857282.1">
    <property type="nucleotide sequence ID" value="NZ_JH591047.1"/>
</dbReference>
<evidence type="ECO:0000256" key="1">
    <source>
        <dbReference type="ARBA" id="ARBA00023015"/>
    </source>
</evidence>
<dbReference type="STRING" id="797516.HMPREF9104_02127"/>
<dbReference type="InterPro" id="IPR037923">
    <property type="entry name" value="HTH-like"/>
</dbReference>
<dbReference type="Proteomes" id="UP000005025">
    <property type="component" value="Unassembled WGS sequence"/>
</dbReference>
<evidence type="ECO:0000256" key="2">
    <source>
        <dbReference type="ARBA" id="ARBA00023125"/>
    </source>
</evidence>
<dbReference type="HOGENOM" id="CLU_000445_88_0_9"/>
<keyword evidence="2" id="KW-0238">DNA-binding</keyword>
<dbReference type="EMBL" id="AGRJ01000188">
    <property type="protein sequence ID" value="EHO50276.1"/>
    <property type="molecule type" value="Genomic_DNA"/>
</dbReference>
<sequence length="279" mass="32801">MEGRKDYAKEIIVPKHRHDFYQLQYLVSGSENLIIGDKPFTMKPNYLSIFDSNEYHEYSFNKRSRIVDIKFNMVSDLRTLLDDLFNKSVFLVEDMMIRNKFSQLTDQGIYFQKSEDRQILINIDTQVKLILLELAHSTAPEPMLISSEKCPDVDTDSNDPVALMTQYMFDNYSEKITLDILSQKFHYSKSQIINLFSDQKHQTPMYILQKIRLQYAKQLLSETGYSIGQIANEVGFNNNYFTKLFLKYEKQLPSEYRTAKQKESHEIILNTSFDITTQP</sequence>
<protein>
    <submittedName>
        <fullName evidence="5">Transcriptional regulator, AraC family</fullName>
    </submittedName>
</protein>
<dbReference type="OrthoDB" id="9780667at2"/>
<reference evidence="5 6" key="1">
    <citation type="submission" date="2011-09" db="EMBL/GenBank/DDBJ databases">
        <authorList>
            <person name="Weinstock G."/>
            <person name="Sodergren E."/>
            <person name="Clifton S."/>
            <person name="Fulton L."/>
            <person name="Fulton B."/>
            <person name="Courtney L."/>
            <person name="Fronick C."/>
            <person name="Harrison M."/>
            <person name="Strong C."/>
            <person name="Farmer C."/>
            <person name="Delahaunty K."/>
            <person name="Markovic C."/>
            <person name="Hall O."/>
            <person name="Minx P."/>
            <person name="Tomlinson C."/>
            <person name="Mitreva M."/>
            <person name="Hou S."/>
            <person name="Chen J."/>
            <person name="Wollam A."/>
            <person name="Pepin K.H."/>
            <person name="Johnson M."/>
            <person name="Bhonagiri V."/>
            <person name="Zhang X."/>
            <person name="Suruliraj S."/>
            <person name="Warren W."/>
            <person name="Chinwalla A."/>
            <person name="Mardis E.R."/>
            <person name="Wilson R.K."/>
        </authorList>
    </citation>
    <scope>NUCLEOTIDE SEQUENCE [LARGE SCALE GENOMIC DNA]</scope>
    <source>
        <strain evidence="5 6">F0435</strain>
    </source>
</reference>
<name>H1LHN6_9LACO</name>
<dbReference type="AlphaFoldDB" id="H1LHN6"/>
<accession>H1LHN6</accession>
<keyword evidence="1" id="KW-0805">Transcription regulation</keyword>
<evidence type="ECO:0000256" key="3">
    <source>
        <dbReference type="ARBA" id="ARBA00023163"/>
    </source>
</evidence>
<dbReference type="Gene3D" id="1.10.10.60">
    <property type="entry name" value="Homeodomain-like"/>
    <property type="match status" value="2"/>
</dbReference>
<dbReference type="SMART" id="SM00342">
    <property type="entry name" value="HTH_ARAC"/>
    <property type="match status" value="1"/>
</dbReference>